<reference evidence="8 9" key="1">
    <citation type="submission" date="2017-07" db="EMBL/GenBank/DDBJ databases">
        <title>Genome sequencing and assembly of Paenibacillus rigui.</title>
        <authorList>
            <person name="Mayilraj S."/>
        </authorList>
    </citation>
    <scope>NUCLEOTIDE SEQUENCE [LARGE SCALE GENOMIC DNA]</scope>
    <source>
        <strain evidence="8 9">JCM 16352</strain>
    </source>
</reference>
<keyword evidence="6" id="KW-0411">Iron-sulfur</keyword>
<dbReference type="PANTHER" id="PTHR11228">
    <property type="entry name" value="RADICAL SAM DOMAIN PROTEIN"/>
    <property type="match status" value="1"/>
</dbReference>
<dbReference type="InterPro" id="IPR034391">
    <property type="entry name" value="AdoMet-like_SPASM_containing"/>
</dbReference>
<dbReference type="Gene3D" id="3.20.20.70">
    <property type="entry name" value="Aldolase class I"/>
    <property type="match status" value="1"/>
</dbReference>
<dbReference type="AlphaFoldDB" id="A0A229UKN3"/>
<dbReference type="GO" id="GO:0046872">
    <property type="term" value="F:metal ion binding"/>
    <property type="evidence" value="ECO:0007669"/>
    <property type="project" value="UniProtKB-KW"/>
</dbReference>
<evidence type="ECO:0000256" key="3">
    <source>
        <dbReference type="ARBA" id="ARBA00022691"/>
    </source>
</evidence>
<keyword evidence="3" id="KW-0949">S-adenosyl-L-methionine</keyword>
<sequence length="397" mass="46024">MQPKTKIQMDQKSFEILKRTIRNIAVPLRERAHNAKYKTVLPEFVAIKLTNRCNLRCKHCYQWNESGYHHHMDSAEQNLDIDINIIKQLLDDTRALKSRLYLWGGEPMFHHRFADILDLLKADPRETTICTNGLLTEKFIDSLNEISENLELLIALEGFEADHDLIRGKGSFRKTMETIDLLLEMRGKGVFKGRISVHSVINNANIYYLYDLMESFEAKGIDLVLLTFPWYISNETSVKMDEYFKENFHWLRPLEEHQRNSWHAFKYKIDPQHLAPLMEQLNKMNGRVWSTRLRYQPGLEFDEIEPFVTGEAMTSRCATDCLALATRIDVTPNGNISACKFFSEFSVGNLHEQSLTDIWNSEAYDQIRETINSGGLTPACSKCNVLYLHGVSSLKHI</sequence>
<dbReference type="RefSeq" id="WP_094017308.1">
    <property type="nucleotide sequence ID" value="NZ_NMQW01000037.1"/>
</dbReference>
<dbReference type="PANTHER" id="PTHR11228:SF7">
    <property type="entry name" value="PQQA PEPTIDE CYCLASE"/>
    <property type="match status" value="1"/>
</dbReference>
<keyword evidence="2" id="KW-0004">4Fe-4S</keyword>
<dbReference type="GO" id="GO:0051536">
    <property type="term" value="F:iron-sulfur cluster binding"/>
    <property type="evidence" value="ECO:0007669"/>
    <property type="project" value="UniProtKB-KW"/>
</dbReference>
<dbReference type="InterPro" id="IPR013785">
    <property type="entry name" value="Aldolase_TIM"/>
</dbReference>
<dbReference type="InterPro" id="IPR023885">
    <property type="entry name" value="4Fe4S-binding_SPASM_dom"/>
</dbReference>
<dbReference type="SUPFAM" id="SSF102114">
    <property type="entry name" value="Radical SAM enzymes"/>
    <property type="match status" value="1"/>
</dbReference>
<accession>A0A229UKN3</accession>
<dbReference type="CDD" id="cd01335">
    <property type="entry name" value="Radical_SAM"/>
    <property type="match status" value="1"/>
</dbReference>
<evidence type="ECO:0000256" key="5">
    <source>
        <dbReference type="ARBA" id="ARBA00023004"/>
    </source>
</evidence>
<dbReference type="EMBL" id="NMQW01000037">
    <property type="protein sequence ID" value="OXM83864.1"/>
    <property type="molecule type" value="Genomic_DNA"/>
</dbReference>
<keyword evidence="9" id="KW-1185">Reference proteome</keyword>
<organism evidence="8 9">
    <name type="scientific">Paenibacillus rigui</name>
    <dbReference type="NCBI Taxonomy" id="554312"/>
    <lineage>
        <taxon>Bacteria</taxon>
        <taxon>Bacillati</taxon>
        <taxon>Bacillota</taxon>
        <taxon>Bacilli</taxon>
        <taxon>Bacillales</taxon>
        <taxon>Paenibacillaceae</taxon>
        <taxon>Paenibacillus</taxon>
    </lineage>
</organism>
<evidence type="ECO:0000313" key="8">
    <source>
        <dbReference type="EMBL" id="OXM83864.1"/>
    </source>
</evidence>
<dbReference type="Proteomes" id="UP000215509">
    <property type="component" value="Unassembled WGS sequence"/>
</dbReference>
<dbReference type="SFLD" id="SFLDG01067">
    <property type="entry name" value="SPASM/twitch_domain_containing"/>
    <property type="match status" value="2"/>
</dbReference>
<keyword evidence="4" id="KW-0479">Metal-binding</keyword>
<evidence type="ECO:0000313" key="9">
    <source>
        <dbReference type="Proteomes" id="UP000215509"/>
    </source>
</evidence>
<dbReference type="SFLD" id="SFLDS00029">
    <property type="entry name" value="Radical_SAM"/>
    <property type="match status" value="2"/>
</dbReference>
<dbReference type="NCBIfam" id="TIGR04085">
    <property type="entry name" value="rSAM_more_4Fe4S"/>
    <property type="match status" value="1"/>
</dbReference>
<gene>
    <name evidence="8" type="ORF">CF651_23420</name>
</gene>
<dbReference type="OrthoDB" id="9810775at2"/>
<comment type="cofactor">
    <cofactor evidence="1">
        <name>[4Fe-4S] cluster</name>
        <dbReference type="ChEBI" id="CHEBI:49883"/>
    </cofactor>
</comment>
<feature type="domain" description="Radical SAM core" evidence="7">
    <location>
        <begin position="39"/>
        <end position="264"/>
    </location>
</feature>
<evidence type="ECO:0000259" key="7">
    <source>
        <dbReference type="PROSITE" id="PS51918"/>
    </source>
</evidence>
<evidence type="ECO:0000256" key="6">
    <source>
        <dbReference type="ARBA" id="ARBA00023014"/>
    </source>
</evidence>
<dbReference type="InterPro" id="IPR050377">
    <property type="entry name" value="Radical_SAM_PqqE_MftC-like"/>
</dbReference>
<evidence type="ECO:0000256" key="4">
    <source>
        <dbReference type="ARBA" id="ARBA00022723"/>
    </source>
</evidence>
<protein>
    <submittedName>
        <fullName evidence="8">Radical SAM protein</fullName>
    </submittedName>
</protein>
<keyword evidence="5" id="KW-0408">Iron</keyword>
<dbReference type="Pfam" id="PF04055">
    <property type="entry name" value="Radical_SAM"/>
    <property type="match status" value="1"/>
</dbReference>
<evidence type="ECO:0000256" key="2">
    <source>
        <dbReference type="ARBA" id="ARBA00022485"/>
    </source>
</evidence>
<dbReference type="InterPro" id="IPR007197">
    <property type="entry name" value="rSAM"/>
</dbReference>
<name>A0A229UKN3_9BACL</name>
<dbReference type="SFLD" id="SFLDG01386">
    <property type="entry name" value="main_SPASM_domain-containing"/>
    <property type="match status" value="1"/>
</dbReference>
<comment type="caution">
    <text evidence="8">The sequence shown here is derived from an EMBL/GenBank/DDBJ whole genome shotgun (WGS) entry which is preliminary data.</text>
</comment>
<dbReference type="InterPro" id="IPR058240">
    <property type="entry name" value="rSAM_sf"/>
</dbReference>
<dbReference type="CDD" id="cd21109">
    <property type="entry name" value="SPASM"/>
    <property type="match status" value="1"/>
</dbReference>
<evidence type="ECO:0000256" key="1">
    <source>
        <dbReference type="ARBA" id="ARBA00001966"/>
    </source>
</evidence>
<dbReference type="Pfam" id="PF13186">
    <property type="entry name" value="SPASM"/>
    <property type="match status" value="1"/>
</dbReference>
<dbReference type="SFLD" id="SFLDG01387">
    <property type="entry name" value="BtrN-like_SPASM_domain_contain"/>
    <property type="match status" value="1"/>
</dbReference>
<proteinExistence type="predicted"/>
<dbReference type="GO" id="GO:0003824">
    <property type="term" value="F:catalytic activity"/>
    <property type="evidence" value="ECO:0007669"/>
    <property type="project" value="InterPro"/>
</dbReference>
<dbReference type="PROSITE" id="PS51918">
    <property type="entry name" value="RADICAL_SAM"/>
    <property type="match status" value="1"/>
</dbReference>